<dbReference type="RefSeq" id="XP_012545190.1">
    <property type="nucleotide sequence ID" value="XM_012689736.4"/>
</dbReference>
<dbReference type="Proteomes" id="UP000005204">
    <property type="component" value="Unassembled WGS sequence"/>
</dbReference>
<evidence type="ECO:0000313" key="4">
    <source>
        <dbReference type="Proteomes" id="UP000005204"/>
    </source>
</evidence>
<sequence length="150" mass="17100">MQRIGCIFSTALWLLLAMRAGAQVYDEGILTDVDSVNLLDENYIDTGHTAFKGEDPVKELLMYKMLQTLATSGTDRPDVRTRSNWSVLDLKLNPTSSESEERVSKRREKNEKGRKTYPARPQPKWKIKKGKVVGSQMVCYFKLCAFRPPV</sequence>
<dbReference type="AlphaFoldDB" id="A0A8R2G822"/>
<reference evidence="4" key="1">
    <citation type="journal article" date="2008" name="Insect Biochem. Mol. Biol.">
        <title>The genome of a lepidopteran model insect, the silkworm Bombyx mori.</title>
        <authorList>
            <consortium name="International Silkworm Genome Consortium"/>
        </authorList>
    </citation>
    <scope>NUCLEOTIDE SEQUENCE [LARGE SCALE GENOMIC DNA]</scope>
    <source>
        <strain evidence="4">p50T</strain>
    </source>
</reference>
<organism evidence="3 4">
    <name type="scientific">Bombyx mori</name>
    <name type="common">Silk moth</name>
    <dbReference type="NCBI Taxonomy" id="7091"/>
    <lineage>
        <taxon>Eukaryota</taxon>
        <taxon>Metazoa</taxon>
        <taxon>Ecdysozoa</taxon>
        <taxon>Arthropoda</taxon>
        <taxon>Hexapoda</taxon>
        <taxon>Insecta</taxon>
        <taxon>Pterygota</taxon>
        <taxon>Neoptera</taxon>
        <taxon>Endopterygota</taxon>
        <taxon>Lepidoptera</taxon>
        <taxon>Glossata</taxon>
        <taxon>Ditrysia</taxon>
        <taxon>Bombycoidea</taxon>
        <taxon>Bombycidae</taxon>
        <taxon>Bombycinae</taxon>
        <taxon>Bombyx</taxon>
    </lineage>
</organism>
<dbReference type="GeneID" id="105841516"/>
<feature type="chain" id="PRO_5035732167" evidence="2">
    <location>
        <begin position="23"/>
        <end position="150"/>
    </location>
</feature>
<proteinExistence type="predicted"/>
<keyword evidence="4" id="KW-1185">Reference proteome</keyword>
<feature type="signal peptide" evidence="2">
    <location>
        <begin position="1"/>
        <end position="22"/>
    </location>
</feature>
<dbReference type="EnsemblMetazoa" id="XM_012689736.3">
    <property type="protein sequence ID" value="XP_012545190.1"/>
    <property type="gene ID" value="LOC105841516"/>
</dbReference>
<evidence type="ECO:0000313" key="3">
    <source>
        <dbReference type="EnsemblMetazoa" id="XP_012545190.1"/>
    </source>
</evidence>
<reference evidence="3" key="2">
    <citation type="submission" date="2022-06" db="UniProtKB">
        <authorList>
            <consortium name="EnsemblMetazoa"/>
        </authorList>
    </citation>
    <scope>IDENTIFICATION</scope>
    <source>
        <strain evidence="3">p50T (Dazao)</strain>
    </source>
</reference>
<name>A0A8R2G822_BOMMO</name>
<accession>A0A8R2G822</accession>
<dbReference type="KEGG" id="bmor:105841516"/>
<evidence type="ECO:0000256" key="1">
    <source>
        <dbReference type="SAM" id="MobiDB-lite"/>
    </source>
</evidence>
<feature type="region of interest" description="Disordered" evidence="1">
    <location>
        <begin position="93"/>
        <end position="123"/>
    </location>
</feature>
<evidence type="ECO:0000256" key="2">
    <source>
        <dbReference type="SAM" id="SignalP"/>
    </source>
</evidence>
<protein>
    <submittedName>
        <fullName evidence="3">Uncharacterized protein</fullName>
    </submittedName>
</protein>
<feature type="compositionally biased region" description="Basic and acidic residues" evidence="1">
    <location>
        <begin position="99"/>
        <end position="114"/>
    </location>
</feature>
<keyword evidence="2" id="KW-0732">Signal</keyword>